<dbReference type="NCBIfam" id="NF010066">
    <property type="entry name" value="PRK13546.1"/>
    <property type="match status" value="1"/>
</dbReference>
<keyword evidence="7 8" id="KW-0472">Membrane</keyword>
<keyword evidence="11" id="KW-1185">Reference proteome</keyword>
<evidence type="ECO:0000256" key="5">
    <source>
        <dbReference type="ARBA" id="ARBA00022840"/>
    </source>
</evidence>
<dbReference type="InterPro" id="IPR027417">
    <property type="entry name" value="P-loop_NTPase"/>
</dbReference>
<keyword evidence="3" id="KW-1003">Cell membrane</keyword>
<gene>
    <name evidence="10" type="primary">tagH</name>
    <name evidence="10" type="ORF">G4Z05_15560</name>
</gene>
<evidence type="ECO:0000259" key="9">
    <source>
        <dbReference type="PROSITE" id="PS50893"/>
    </source>
</evidence>
<feature type="transmembrane region" description="Helical" evidence="8">
    <location>
        <begin position="289"/>
        <end position="309"/>
    </location>
</feature>
<proteinExistence type="inferred from homology"/>
<dbReference type="InterPro" id="IPR017871">
    <property type="entry name" value="ABC_transporter-like_CS"/>
</dbReference>
<evidence type="ECO:0000256" key="4">
    <source>
        <dbReference type="ARBA" id="ARBA00022741"/>
    </source>
</evidence>
<evidence type="ECO:0000256" key="1">
    <source>
        <dbReference type="ARBA" id="ARBA00005417"/>
    </source>
</evidence>
<comment type="caution">
    <text evidence="10">The sequence shown here is derived from an EMBL/GenBank/DDBJ whole genome shotgun (WGS) entry which is preliminary data.</text>
</comment>
<dbReference type="GO" id="GO:0140359">
    <property type="term" value="F:ABC-type transporter activity"/>
    <property type="evidence" value="ECO:0007669"/>
    <property type="project" value="InterPro"/>
</dbReference>
<keyword evidence="5 10" id="KW-0067">ATP-binding</keyword>
<keyword evidence="6" id="KW-1278">Translocase</keyword>
<dbReference type="AlphaFoldDB" id="A0A6B3TX99"/>
<evidence type="ECO:0000313" key="10">
    <source>
        <dbReference type="EMBL" id="NEX80247.1"/>
    </source>
</evidence>
<evidence type="ECO:0000256" key="3">
    <source>
        <dbReference type="ARBA" id="ARBA00022475"/>
    </source>
</evidence>
<dbReference type="FunFam" id="3.40.50.300:FF:003010">
    <property type="entry name" value="Teichoic acids export ATP-binding protein TagH"/>
    <property type="match status" value="1"/>
</dbReference>
<organism evidence="10 11">
    <name type="scientific">Neobacillus thermocopriae</name>
    <dbReference type="NCBI Taxonomy" id="1215031"/>
    <lineage>
        <taxon>Bacteria</taxon>
        <taxon>Bacillati</taxon>
        <taxon>Bacillota</taxon>
        <taxon>Bacilli</taxon>
        <taxon>Bacillales</taxon>
        <taxon>Bacillaceae</taxon>
        <taxon>Neobacillus</taxon>
    </lineage>
</organism>
<dbReference type="PANTHER" id="PTHR46743">
    <property type="entry name" value="TEICHOIC ACIDS EXPORT ATP-BINDING PROTEIN TAGH"/>
    <property type="match status" value="1"/>
</dbReference>
<dbReference type="InterPro" id="IPR003593">
    <property type="entry name" value="AAA+_ATPase"/>
</dbReference>
<dbReference type="PROSITE" id="PS50893">
    <property type="entry name" value="ABC_TRANSPORTER_2"/>
    <property type="match status" value="1"/>
</dbReference>
<dbReference type="CDD" id="cd03220">
    <property type="entry name" value="ABC_KpsT_Wzt"/>
    <property type="match status" value="1"/>
</dbReference>
<dbReference type="PROSITE" id="PS00211">
    <property type="entry name" value="ABC_TRANSPORTER_1"/>
    <property type="match status" value="1"/>
</dbReference>
<dbReference type="Gene3D" id="3.40.50.300">
    <property type="entry name" value="P-loop containing nucleotide triphosphate hydrolases"/>
    <property type="match status" value="1"/>
</dbReference>
<dbReference type="GO" id="GO:0005524">
    <property type="term" value="F:ATP binding"/>
    <property type="evidence" value="ECO:0007669"/>
    <property type="project" value="UniProtKB-KW"/>
</dbReference>
<keyword evidence="8" id="KW-0812">Transmembrane</keyword>
<dbReference type="GO" id="GO:0016020">
    <property type="term" value="C:membrane"/>
    <property type="evidence" value="ECO:0007669"/>
    <property type="project" value="InterPro"/>
</dbReference>
<evidence type="ECO:0000256" key="6">
    <source>
        <dbReference type="ARBA" id="ARBA00022967"/>
    </source>
</evidence>
<dbReference type="Pfam" id="PF00005">
    <property type="entry name" value="ABC_tran"/>
    <property type="match status" value="1"/>
</dbReference>
<dbReference type="SMART" id="SM00382">
    <property type="entry name" value="AAA"/>
    <property type="match status" value="1"/>
</dbReference>
<dbReference type="InterPro" id="IPR003439">
    <property type="entry name" value="ABC_transporter-like_ATP-bd"/>
</dbReference>
<dbReference type="InterPro" id="IPR015860">
    <property type="entry name" value="ABC_transpr_TagH-like"/>
</dbReference>
<name>A0A6B3TX99_9BACI</name>
<reference evidence="10" key="1">
    <citation type="submission" date="2020-02" db="EMBL/GenBank/DDBJ databases">
        <title>Bacillus sedimentmangrovi sp. nov., isolated from sediment of the mangrove ecosystem.</title>
        <authorList>
            <person name="Liu G."/>
        </authorList>
    </citation>
    <scope>NUCLEOTIDE SEQUENCE [LARGE SCALE GENOMIC DNA]</scope>
    <source>
        <strain evidence="10">SgZ-7</strain>
    </source>
</reference>
<evidence type="ECO:0000256" key="8">
    <source>
        <dbReference type="SAM" id="Phobius"/>
    </source>
</evidence>
<dbReference type="Proteomes" id="UP000481621">
    <property type="component" value="Unassembled WGS sequence"/>
</dbReference>
<keyword evidence="4" id="KW-0547">Nucleotide-binding</keyword>
<sequence length="546" mass="62673">MCARPKVTFNNVSKKYTLQQKKFDKILELFGIKKNSKSFYALKNISFTVNEGETIGVIGINGSGKSTLSNILAQVVPPTSGEIEINGETSLIAIAVGLNNNLTGLENIELKCLMHGIKKEEIKRITPLIIEFADLGDFINQPVKTYSSGMKSRLGFAISAHTNPDIMVIDEALSVGDQTFYQKCLDKMNEFKKEGKTIFYVSHSVSQIRSFCDKTMWIHYGELKKFGNTKEVLNEYSNFIKYFNELSEEEKAAYKKEKMSERQIGKDLKIQSRRAQGKKVKKNKLNKKFMLELLVLLTFFFISTFLMFLDGGHAKGIQLLKKFDISKAESEMINVPEKRELSNKEKSFKVEEINRAGYIISEKESVFKSLDLDNPFFKLNFADKIYVNRKINDLYEITSDNKTGFVKQENVSIPVIPYEQQDFDLTRYLEALPESFVTSYHYYLAFLNSEEEEIEDKIRGKTGEEFDENGNKYIVFGKVKYKLNSDLLSVGIVVNDLDLQKINLDRLIENATLTSKDKKIIYILANDYEYIFNLNFNTLTISEVKK</sequence>
<keyword evidence="8" id="KW-1133">Transmembrane helix</keyword>
<protein>
    <submittedName>
        <fullName evidence="10">Teichoic acids export ABC transporter ATP-binding subunit TagH</fullName>
    </submittedName>
</protein>
<accession>A0A6B3TX99</accession>
<evidence type="ECO:0000313" key="11">
    <source>
        <dbReference type="Proteomes" id="UP000481621"/>
    </source>
</evidence>
<dbReference type="RefSeq" id="WP_163252695.1">
    <property type="nucleotide sequence ID" value="NZ_JAAIUV010000037.1"/>
</dbReference>
<dbReference type="InterPro" id="IPR050683">
    <property type="entry name" value="Bact_Polysacc_Export_ATP-bd"/>
</dbReference>
<keyword evidence="2" id="KW-0813">Transport</keyword>
<dbReference type="SUPFAM" id="SSF52540">
    <property type="entry name" value="P-loop containing nucleoside triphosphate hydrolases"/>
    <property type="match status" value="1"/>
</dbReference>
<evidence type="ECO:0000256" key="2">
    <source>
        <dbReference type="ARBA" id="ARBA00022448"/>
    </source>
</evidence>
<evidence type="ECO:0000256" key="7">
    <source>
        <dbReference type="ARBA" id="ARBA00023136"/>
    </source>
</evidence>
<comment type="similarity">
    <text evidence="1">Belongs to the ABC transporter superfamily.</text>
</comment>
<dbReference type="GO" id="GO:0016887">
    <property type="term" value="F:ATP hydrolysis activity"/>
    <property type="evidence" value="ECO:0007669"/>
    <property type="project" value="InterPro"/>
</dbReference>
<dbReference type="PANTHER" id="PTHR46743:SF2">
    <property type="entry name" value="TEICHOIC ACIDS EXPORT ATP-BINDING PROTEIN TAGH"/>
    <property type="match status" value="1"/>
</dbReference>
<feature type="domain" description="ABC transporter" evidence="9">
    <location>
        <begin position="27"/>
        <end position="245"/>
    </location>
</feature>
<dbReference type="EMBL" id="JAAIUV010000037">
    <property type="protein sequence ID" value="NEX80247.1"/>
    <property type="molecule type" value="Genomic_DNA"/>
</dbReference>